<dbReference type="GO" id="GO:0008170">
    <property type="term" value="F:N-methyltransferase activity"/>
    <property type="evidence" value="ECO:0007669"/>
    <property type="project" value="InterPro"/>
</dbReference>
<evidence type="ECO:0000256" key="3">
    <source>
        <dbReference type="ARBA" id="ARBA00022679"/>
    </source>
</evidence>
<dbReference type="InterPro" id="IPR002052">
    <property type="entry name" value="DNA_methylase_N6_adenine_CS"/>
</dbReference>
<dbReference type="PROSITE" id="PS00092">
    <property type="entry name" value="N6_MTASE"/>
    <property type="match status" value="1"/>
</dbReference>
<keyword evidence="3" id="KW-0808">Transferase</keyword>
<dbReference type="InterPro" id="IPR002941">
    <property type="entry name" value="DNA_methylase_N4/N6"/>
</dbReference>
<dbReference type="AlphaFoldDB" id="A0A1W9S2H0"/>
<name>A0A1W9S2H0_9BACT</name>
<dbReference type="Pfam" id="PF01555">
    <property type="entry name" value="N6_N4_Mtase"/>
    <property type="match status" value="1"/>
</dbReference>
<dbReference type="PANTHER" id="PTHR13370">
    <property type="entry name" value="RNA METHYLASE-RELATED"/>
    <property type="match status" value="1"/>
</dbReference>
<dbReference type="InterPro" id="IPR001091">
    <property type="entry name" value="RM_Methyltransferase"/>
</dbReference>
<reference evidence="7" key="1">
    <citation type="submission" date="2017-03" db="EMBL/GenBank/DDBJ databases">
        <title>Novel pathways for hydrocarbon cycling and metabolic interdependencies in hydrothermal sediment communities.</title>
        <authorList>
            <person name="Dombrowski N."/>
            <person name="Seitz K."/>
            <person name="Teske A."/>
            <person name="Baker B."/>
        </authorList>
    </citation>
    <scope>NUCLEOTIDE SEQUENCE [LARGE SCALE GENOMIC DNA]</scope>
</reference>
<protein>
    <recommendedName>
        <fullName evidence="4">Methyltransferase</fullName>
        <ecNumber evidence="4">2.1.1.-</ecNumber>
    </recommendedName>
</protein>
<gene>
    <name evidence="6" type="ORF">B6D57_01835</name>
</gene>
<dbReference type="Gene3D" id="3.40.50.150">
    <property type="entry name" value="Vaccinia Virus protein VP39"/>
    <property type="match status" value="1"/>
</dbReference>
<accession>A0A1W9S2H0</accession>
<sequence length="264" mass="31006">MEANKVYLGDCIEIMKTLPDESVDLVFADPPFNIGIKYDVHNDNMSYEDYYNWSKEWIKETHRLLKNSGSIYIAIGDEFAGEINIILKQTGFYFRNWIIWYYTFGQNQRKKFNRAHTHILYFTKNKEIFTFNDRDIRIPSARQLIYKDKRANPLGKIPDDVWQFSRVCGTFKERIGKHPCQMPEDLLELIIKASSNEGDLVLDPFGGTGTTASVAKRLKRNFITMEISEEYYNLILKRIDGNVLEMKSNKKLEPKKQKTLFDKI</sequence>
<proteinExistence type="inferred from homology"/>
<dbReference type="Proteomes" id="UP000192611">
    <property type="component" value="Unassembled WGS sequence"/>
</dbReference>
<evidence type="ECO:0000256" key="4">
    <source>
        <dbReference type="RuleBase" id="RU362026"/>
    </source>
</evidence>
<dbReference type="GO" id="GO:0032259">
    <property type="term" value="P:methylation"/>
    <property type="evidence" value="ECO:0007669"/>
    <property type="project" value="UniProtKB-KW"/>
</dbReference>
<dbReference type="InterPro" id="IPR029063">
    <property type="entry name" value="SAM-dependent_MTases_sf"/>
</dbReference>
<organism evidence="6 7">
    <name type="scientific">Candidatus Coatesbacteria bacterium 4484_99</name>
    <dbReference type="NCBI Taxonomy" id="1970774"/>
    <lineage>
        <taxon>Bacteria</taxon>
        <taxon>Candidatus Coatesiibacteriota</taxon>
    </lineage>
</organism>
<feature type="domain" description="DNA methylase N-4/N-6" evidence="5">
    <location>
        <begin position="23"/>
        <end position="236"/>
    </location>
</feature>
<evidence type="ECO:0000313" key="6">
    <source>
        <dbReference type="EMBL" id="OQX90852.1"/>
    </source>
</evidence>
<evidence type="ECO:0000256" key="2">
    <source>
        <dbReference type="ARBA" id="ARBA00022603"/>
    </source>
</evidence>
<dbReference type="GO" id="GO:0009007">
    <property type="term" value="F:site-specific DNA-methyltransferase (adenine-specific) activity"/>
    <property type="evidence" value="ECO:0007669"/>
    <property type="project" value="TreeGrafter"/>
</dbReference>
<evidence type="ECO:0000313" key="7">
    <source>
        <dbReference type="Proteomes" id="UP000192611"/>
    </source>
</evidence>
<dbReference type="GO" id="GO:0003677">
    <property type="term" value="F:DNA binding"/>
    <property type="evidence" value="ECO:0007669"/>
    <property type="project" value="InterPro"/>
</dbReference>
<dbReference type="EMBL" id="NATQ01000024">
    <property type="protein sequence ID" value="OQX90852.1"/>
    <property type="molecule type" value="Genomic_DNA"/>
</dbReference>
<dbReference type="PRINTS" id="PR00508">
    <property type="entry name" value="S21N4MTFRASE"/>
</dbReference>
<keyword evidence="2" id="KW-0489">Methyltransferase</keyword>
<dbReference type="PANTHER" id="PTHR13370:SF3">
    <property type="entry name" value="TRNA (GUANINE(10)-N2)-METHYLTRANSFERASE HOMOLOG"/>
    <property type="match status" value="1"/>
</dbReference>
<evidence type="ECO:0000256" key="1">
    <source>
        <dbReference type="ARBA" id="ARBA00006594"/>
    </source>
</evidence>
<dbReference type="SUPFAM" id="SSF53335">
    <property type="entry name" value="S-adenosyl-L-methionine-dependent methyltransferases"/>
    <property type="match status" value="1"/>
</dbReference>
<comment type="similarity">
    <text evidence="1 4">Belongs to the N(4)/N(6)-methyltransferase family.</text>
</comment>
<comment type="caution">
    <text evidence="6">The sequence shown here is derived from an EMBL/GenBank/DDBJ whole genome shotgun (WGS) entry which is preliminary data.</text>
</comment>
<dbReference type="EC" id="2.1.1.-" evidence="4"/>
<dbReference type="GO" id="GO:0005737">
    <property type="term" value="C:cytoplasm"/>
    <property type="evidence" value="ECO:0007669"/>
    <property type="project" value="TreeGrafter"/>
</dbReference>
<evidence type="ECO:0000259" key="5">
    <source>
        <dbReference type="Pfam" id="PF01555"/>
    </source>
</evidence>